<dbReference type="GO" id="GO:0008080">
    <property type="term" value="F:N-acetyltransferase activity"/>
    <property type="evidence" value="ECO:0007669"/>
    <property type="project" value="InterPro"/>
</dbReference>
<dbReference type="SUPFAM" id="SSF55729">
    <property type="entry name" value="Acyl-CoA N-acyltransferases (Nat)"/>
    <property type="match status" value="1"/>
</dbReference>
<comment type="caution">
    <text evidence="4">The sequence shown here is derived from an EMBL/GenBank/DDBJ whole genome shotgun (WGS) entry which is preliminary data.</text>
</comment>
<proteinExistence type="predicted"/>
<dbReference type="OrthoDB" id="4549080at2"/>
<keyword evidence="5" id="KW-1185">Reference proteome</keyword>
<dbReference type="InterPro" id="IPR045039">
    <property type="entry name" value="NSI-like"/>
</dbReference>
<keyword evidence="1 4" id="KW-0808">Transferase</keyword>
<dbReference type="PANTHER" id="PTHR43626:SF4">
    <property type="entry name" value="GCN5-RELATED N-ACETYLTRANSFERASE 2, CHLOROPLASTIC"/>
    <property type="match status" value="1"/>
</dbReference>
<reference evidence="4 5" key="1">
    <citation type="submission" date="2019-04" db="EMBL/GenBank/DDBJ databases">
        <title>Streptomyces oryziradicis sp. nov., a novel actinomycete isolated from rhizosphere soil of rice (Oryza sativa L.).</title>
        <authorList>
            <person name="Li C."/>
        </authorList>
    </citation>
    <scope>NUCLEOTIDE SEQUENCE [LARGE SCALE GENOMIC DNA]</scope>
    <source>
        <strain evidence="4 5">NEAU-C40</strain>
    </source>
</reference>
<evidence type="ECO:0000259" key="3">
    <source>
        <dbReference type="PROSITE" id="PS51186"/>
    </source>
</evidence>
<keyword evidence="2" id="KW-0012">Acyltransferase</keyword>
<dbReference type="Pfam" id="PF00583">
    <property type="entry name" value="Acetyltransf_1"/>
    <property type="match status" value="1"/>
</dbReference>
<sequence>MTGPLRLEVSPPLTDAALNALFSGAWPGHTPTAFAPRLARSLAWIAAFRGDRLVGYVNVAGDGGVHAFLLDTTVHPGERRRGLGTRLVEAASGEAARLGAEWLHVDYEPELAPFYAECGFGPTAAGLRRLR</sequence>
<name>A0A4U0SA95_9ACTN</name>
<dbReference type="RefSeq" id="WP_136727706.1">
    <property type="nucleotide sequence ID" value="NZ_SUMC01000042.1"/>
</dbReference>
<organism evidence="4 5">
    <name type="scientific">Actinacidiphila oryziradicis</name>
    <dbReference type="NCBI Taxonomy" id="2571141"/>
    <lineage>
        <taxon>Bacteria</taxon>
        <taxon>Bacillati</taxon>
        <taxon>Actinomycetota</taxon>
        <taxon>Actinomycetes</taxon>
        <taxon>Kitasatosporales</taxon>
        <taxon>Streptomycetaceae</taxon>
        <taxon>Actinacidiphila</taxon>
    </lineage>
</organism>
<evidence type="ECO:0000256" key="2">
    <source>
        <dbReference type="ARBA" id="ARBA00023315"/>
    </source>
</evidence>
<gene>
    <name evidence="4" type="ORF">FCI23_33045</name>
</gene>
<dbReference type="EMBL" id="SUMC01000042">
    <property type="protein sequence ID" value="TKA06224.1"/>
    <property type="molecule type" value="Genomic_DNA"/>
</dbReference>
<dbReference type="CDD" id="cd04301">
    <property type="entry name" value="NAT_SF"/>
    <property type="match status" value="1"/>
</dbReference>
<dbReference type="PANTHER" id="PTHR43626">
    <property type="entry name" value="ACYL-COA N-ACYLTRANSFERASE"/>
    <property type="match status" value="1"/>
</dbReference>
<dbReference type="Gene3D" id="3.40.630.30">
    <property type="match status" value="1"/>
</dbReference>
<dbReference type="AlphaFoldDB" id="A0A4U0SA95"/>
<dbReference type="InterPro" id="IPR016181">
    <property type="entry name" value="Acyl_CoA_acyltransferase"/>
</dbReference>
<protein>
    <submittedName>
        <fullName evidence="4">GNAT family N-acetyltransferase</fullName>
    </submittedName>
</protein>
<evidence type="ECO:0000313" key="5">
    <source>
        <dbReference type="Proteomes" id="UP000305778"/>
    </source>
</evidence>
<dbReference type="Proteomes" id="UP000305778">
    <property type="component" value="Unassembled WGS sequence"/>
</dbReference>
<dbReference type="PROSITE" id="PS51186">
    <property type="entry name" value="GNAT"/>
    <property type="match status" value="1"/>
</dbReference>
<dbReference type="InterPro" id="IPR000182">
    <property type="entry name" value="GNAT_dom"/>
</dbReference>
<evidence type="ECO:0000313" key="4">
    <source>
        <dbReference type="EMBL" id="TKA06224.1"/>
    </source>
</evidence>
<dbReference type="GO" id="GO:0005737">
    <property type="term" value="C:cytoplasm"/>
    <property type="evidence" value="ECO:0007669"/>
    <property type="project" value="TreeGrafter"/>
</dbReference>
<accession>A0A4U0SA95</accession>
<feature type="domain" description="N-acetyltransferase" evidence="3">
    <location>
        <begin position="5"/>
        <end position="131"/>
    </location>
</feature>
<evidence type="ECO:0000256" key="1">
    <source>
        <dbReference type="ARBA" id="ARBA00022679"/>
    </source>
</evidence>